<comment type="caution">
    <text evidence="3">The sequence shown here is derived from an EMBL/GenBank/DDBJ whole genome shotgun (WGS) entry which is preliminary data.</text>
</comment>
<dbReference type="Proteomes" id="UP000652761">
    <property type="component" value="Unassembled WGS sequence"/>
</dbReference>
<sequence>MPPPRRHRLLLLLLAPPPTPAHLPLSHTYPILPRNLRPPQPSGAVERGAAHLLPLRSPSSSCPTSDMHSHSGSQVQRSQTIDDMPGPSSQDSVTRHHSVPAQALVPTTQGASSAASASSSVITYRWDQTPQTDKEMLQHMTSMQKGWRGMLKSKVVTMSLWKWKGKGKSEEHPYCHEMIV</sequence>
<accession>A0A843U0I8</accession>
<dbReference type="AlphaFoldDB" id="A0A843U0I8"/>
<evidence type="ECO:0000313" key="3">
    <source>
        <dbReference type="EMBL" id="MQL75133.1"/>
    </source>
</evidence>
<dbReference type="EMBL" id="NMUH01000237">
    <property type="protein sequence ID" value="MQL75133.1"/>
    <property type="molecule type" value="Genomic_DNA"/>
</dbReference>
<gene>
    <name evidence="3" type="ORF">Taro_007502</name>
</gene>
<feature type="signal peptide" evidence="2">
    <location>
        <begin position="1"/>
        <end position="21"/>
    </location>
</feature>
<feature type="chain" id="PRO_5032411855" evidence="2">
    <location>
        <begin position="22"/>
        <end position="180"/>
    </location>
</feature>
<evidence type="ECO:0000256" key="1">
    <source>
        <dbReference type="SAM" id="MobiDB-lite"/>
    </source>
</evidence>
<reference evidence="3" key="1">
    <citation type="submission" date="2017-07" db="EMBL/GenBank/DDBJ databases">
        <title>Taro Niue Genome Assembly and Annotation.</title>
        <authorList>
            <person name="Atibalentja N."/>
            <person name="Keating K."/>
            <person name="Fields C.J."/>
        </authorList>
    </citation>
    <scope>NUCLEOTIDE SEQUENCE</scope>
    <source>
        <strain evidence="3">Niue_2</strain>
        <tissue evidence="3">Leaf</tissue>
    </source>
</reference>
<keyword evidence="2" id="KW-0732">Signal</keyword>
<name>A0A843U0I8_COLES</name>
<evidence type="ECO:0000313" key="4">
    <source>
        <dbReference type="Proteomes" id="UP000652761"/>
    </source>
</evidence>
<proteinExistence type="predicted"/>
<evidence type="ECO:0000256" key="2">
    <source>
        <dbReference type="SAM" id="SignalP"/>
    </source>
</evidence>
<feature type="region of interest" description="Disordered" evidence="1">
    <location>
        <begin position="54"/>
        <end position="97"/>
    </location>
</feature>
<feature type="compositionally biased region" description="Polar residues" evidence="1">
    <location>
        <begin position="72"/>
        <end position="92"/>
    </location>
</feature>
<organism evidence="3 4">
    <name type="scientific">Colocasia esculenta</name>
    <name type="common">Wild taro</name>
    <name type="synonym">Arum esculentum</name>
    <dbReference type="NCBI Taxonomy" id="4460"/>
    <lineage>
        <taxon>Eukaryota</taxon>
        <taxon>Viridiplantae</taxon>
        <taxon>Streptophyta</taxon>
        <taxon>Embryophyta</taxon>
        <taxon>Tracheophyta</taxon>
        <taxon>Spermatophyta</taxon>
        <taxon>Magnoliopsida</taxon>
        <taxon>Liliopsida</taxon>
        <taxon>Araceae</taxon>
        <taxon>Aroideae</taxon>
        <taxon>Colocasieae</taxon>
        <taxon>Colocasia</taxon>
    </lineage>
</organism>
<keyword evidence="4" id="KW-1185">Reference proteome</keyword>
<protein>
    <submittedName>
        <fullName evidence="3">Uncharacterized protein</fullName>
    </submittedName>
</protein>
<feature type="compositionally biased region" description="Low complexity" evidence="1">
    <location>
        <begin position="54"/>
        <end position="66"/>
    </location>
</feature>